<gene>
    <name evidence="2" type="ORF">HAX54_029473</name>
</gene>
<sequence>ARSQQVEEQRAKGSGALSSMRHFHIQKARSQIPVLLGIEAAKPNSTPRRNNE</sequence>
<feature type="non-terminal residue" evidence="2">
    <location>
        <position position="1"/>
    </location>
</feature>
<dbReference type="EMBL" id="JACEIK010000366">
    <property type="protein sequence ID" value="MCD7455760.1"/>
    <property type="molecule type" value="Genomic_DNA"/>
</dbReference>
<dbReference type="Proteomes" id="UP000823775">
    <property type="component" value="Unassembled WGS sequence"/>
</dbReference>
<accession>A0ABS8SAB1</accession>
<reference evidence="2 3" key="1">
    <citation type="journal article" date="2021" name="BMC Genomics">
        <title>Datura genome reveals duplications of psychoactive alkaloid biosynthetic genes and high mutation rate following tissue culture.</title>
        <authorList>
            <person name="Rajewski A."/>
            <person name="Carter-House D."/>
            <person name="Stajich J."/>
            <person name="Litt A."/>
        </authorList>
    </citation>
    <scope>NUCLEOTIDE SEQUENCE [LARGE SCALE GENOMIC DNA]</scope>
    <source>
        <strain evidence="2">AR-01</strain>
    </source>
</reference>
<protein>
    <submittedName>
        <fullName evidence="2">Uncharacterized protein</fullName>
    </submittedName>
</protein>
<evidence type="ECO:0000313" key="2">
    <source>
        <dbReference type="EMBL" id="MCD7455760.1"/>
    </source>
</evidence>
<proteinExistence type="predicted"/>
<keyword evidence="3" id="KW-1185">Reference proteome</keyword>
<name>A0ABS8SAB1_DATST</name>
<comment type="caution">
    <text evidence="2">The sequence shown here is derived from an EMBL/GenBank/DDBJ whole genome shotgun (WGS) entry which is preliminary data.</text>
</comment>
<feature type="non-terminal residue" evidence="2">
    <location>
        <position position="52"/>
    </location>
</feature>
<feature type="region of interest" description="Disordered" evidence="1">
    <location>
        <begin position="1"/>
        <end position="24"/>
    </location>
</feature>
<feature type="compositionally biased region" description="Basic and acidic residues" evidence="1">
    <location>
        <begin position="1"/>
        <end position="11"/>
    </location>
</feature>
<evidence type="ECO:0000256" key="1">
    <source>
        <dbReference type="SAM" id="MobiDB-lite"/>
    </source>
</evidence>
<organism evidence="2 3">
    <name type="scientific">Datura stramonium</name>
    <name type="common">Jimsonweed</name>
    <name type="synonym">Common thornapple</name>
    <dbReference type="NCBI Taxonomy" id="4076"/>
    <lineage>
        <taxon>Eukaryota</taxon>
        <taxon>Viridiplantae</taxon>
        <taxon>Streptophyta</taxon>
        <taxon>Embryophyta</taxon>
        <taxon>Tracheophyta</taxon>
        <taxon>Spermatophyta</taxon>
        <taxon>Magnoliopsida</taxon>
        <taxon>eudicotyledons</taxon>
        <taxon>Gunneridae</taxon>
        <taxon>Pentapetalae</taxon>
        <taxon>asterids</taxon>
        <taxon>lamiids</taxon>
        <taxon>Solanales</taxon>
        <taxon>Solanaceae</taxon>
        <taxon>Solanoideae</taxon>
        <taxon>Datureae</taxon>
        <taxon>Datura</taxon>
    </lineage>
</organism>
<evidence type="ECO:0000313" key="3">
    <source>
        <dbReference type="Proteomes" id="UP000823775"/>
    </source>
</evidence>